<keyword evidence="2" id="KW-1185">Reference proteome</keyword>
<gene>
    <name evidence="1" type="ORF">V5799_021290</name>
</gene>
<organism evidence="1 2">
    <name type="scientific">Amblyomma americanum</name>
    <name type="common">Lone star tick</name>
    <dbReference type="NCBI Taxonomy" id="6943"/>
    <lineage>
        <taxon>Eukaryota</taxon>
        <taxon>Metazoa</taxon>
        <taxon>Ecdysozoa</taxon>
        <taxon>Arthropoda</taxon>
        <taxon>Chelicerata</taxon>
        <taxon>Arachnida</taxon>
        <taxon>Acari</taxon>
        <taxon>Parasitiformes</taxon>
        <taxon>Ixodida</taxon>
        <taxon>Ixodoidea</taxon>
        <taxon>Ixodidae</taxon>
        <taxon>Amblyomminae</taxon>
        <taxon>Amblyomma</taxon>
    </lineage>
</organism>
<comment type="caution">
    <text evidence="1">The sequence shown here is derived from an EMBL/GenBank/DDBJ whole genome shotgun (WGS) entry which is preliminary data.</text>
</comment>
<reference evidence="1 2" key="1">
    <citation type="journal article" date="2023" name="Arcadia Sci">
        <title>De novo assembly of a long-read Amblyomma americanum tick genome.</title>
        <authorList>
            <person name="Chou S."/>
            <person name="Poskanzer K.E."/>
            <person name="Rollins M."/>
            <person name="Thuy-Boun P.S."/>
        </authorList>
    </citation>
    <scope>NUCLEOTIDE SEQUENCE [LARGE SCALE GENOMIC DNA]</scope>
    <source>
        <strain evidence="1">F_SG_1</strain>
        <tissue evidence="1">Salivary glands</tissue>
    </source>
</reference>
<dbReference type="AlphaFoldDB" id="A0AAQ4FNW6"/>
<proteinExistence type="predicted"/>
<sequence length="140" mass="15292">MSHAGSAPVYSVGAAPSPQDHRLGALVTTVCNTPWDCLEWTAHASTPSTSSQWARNRHRLVAELATPTLDTVPCRLRLKNVSFAHVLLTTGIRHSVPRTVSSVSGESQMRQASIRYRARMARIAGERQETLIIGCFVARS</sequence>
<name>A0AAQ4FNW6_AMBAM</name>
<dbReference type="EMBL" id="JARKHS020000356">
    <property type="protein sequence ID" value="KAK8788934.1"/>
    <property type="molecule type" value="Genomic_DNA"/>
</dbReference>
<protein>
    <submittedName>
        <fullName evidence="1">Uncharacterized protein</fullName>
    </submittedName>
</protein>
<dbReference type="Proteomes" id="UP001321473">
    <property type="component" value="Unassembled WGS sequence"/>
</dbReference>
<evidence type="ECO:0000313" key="1">
    <source>
        <dbReference type="EMBL" id="KAK8788934.1"/>
    </source>
</evidence>
<accession>A0AAQ4FNW6</accession>
<evidence type="ECO:0000313" key="2">
    <source>
        <dbReference type="Proteomes" id="UP001321473"/>
    </source>
</evidence>